<evidence type="ECO:0008006" key="4">
    <source>
        <dbReference type="Google" id="ProtNLM"/>
    </source>
</evidence>
<accession>Q4BWA5</accession>
<dbReference type="GO" id="GO:0004553">
    <property type="term" value="F:hydrolase activity, hydrolyzing O-glycosyl compounds"/>
    <property type="evidence" value="ECO:0007669"/>
    <property type="project" value="TreeGrafter"/>
</dbReference>
<dbReference type="PANTHER" id="PTHR16138:SF7">
    <property type="entry name" value="PALMITOYL-PROTEIN THIOESTERASE ABHD10, MITOCHONDRIAL"/>
    <property type="match status" value="1"/>
</dbReference>
<dbReference type="Pfam" id="PF05728">
    <property type="entry name" value="UPF0227"/>
    <property type="match status" value="1"/>
</dbReference>
<dbReference type="ESTHER" id="crowt-q4bwa5">
    <property type="family name" value="abh_upf00227"/>
</dbReference>
<sequence>MLQSLQLKYKCYMLNNQLNYIYLHGFASSSQSFKAQKFQELFATKNIPLIIPDLNQNDFYNLTLTRQIKQISSYIENEPNSVVLVGSSLGALVSAFIAEKEEKVKGLILIAPAFYFFSRWLENLDKDTLNTWKDEGELPIYHYGYEQELPLSYQFIIDGKNYNETLLKRPVPTLIFHGKNDEVIPIQSSHDYAQPREWVKLIELDSDHSLNDRISDIWKQIQDYGKLRI</sequence>
<dbReference type="KEGG" id="cwa:CwatDRAFT_0728"/>
<dbReference type="PANTHER" id="PTHR16138">
    <property type="entry name" value="MYCOPHENOLIC ACID ACYL-GLUCURONIDE ESTERASE, MITOCHONDRIAL"/>
    <property type="match status" value="1"/>
</dbReference>
<dbReference type="InterPro" id="IPR008886">
    <property type="entry name" value="UPF0227/Esterase_YqiA"/>
</dbReference>
<dbReference type="AlphaFoldDB" id="Q4BWA5"/>
<evidence type="ECO:0000313" key="2">
    <source>
        <dbReference type="EMBL" id="EAM48185.1"/>
    </source>
</evidence>
<dbReference type="InterPro" id="IPR029058">
    <property type="entry name" value="AB_hydrolase_fold"/>
</dbReference>
<gene>
    <name evidence="2" type="ORF">CwatDRAFT_0728</name>
</gene>
<dbReference type="Proteomes" id="UP000003922">
    <property type="component" value="Unassembled WGS sequence"/>
</dbReference>
<dbReference type="SUPFAM" id="SSF53474">
    <property type="entry name" value="alpha/beta-Hydrolases"/>
    <property type="match status" value="1"/>
</dbReference>
<dbReference type="Gene3D" id="3.40.50.1820">
    <property type="entry name" value="alpha/beta hydrolase"/>
    <property type="match status" value="1"/>
</dbReference>
<name>Q4BWA5_CROWT</name>
<reference evidence="2" key="1">
    <citation type="submission" date="2004-02" db="EMBL/GenBank/DDBJ databases">
        <authorList>
            <consortium name="DOE Joint Genome Institute"/>
        </authorList>
    </citation>
    <scope>NUCLEOTIDE SEQUENCE [LARGE SCALE GENOMIC DNA]</scope>
    <source>
        <strain evidence="2">WH 8501</strain>
    </source>
</reference>
<organism evidence="2 3">
    <name type="scientific">Crocosphaera watsonii WH 8501</name>
    <dbReference type="NCBI Taxonomy" id="165597"/>
    <lineage>
        <taxon>Bacteria</taxon>
        <taxon>Bacillati</taxon>
        <taxon>Cyanobacteriota</taxon>
        <taxon>Cyanophyceae</taxon>
        <taxon>Oscillatoriophycideae</taxon>
        <taxon>Chroococcales</taxon>
        <taxon>Aphanothecaceae</taxon>
        <taxon>Crocosphaera</taxon>
    </lineage>
</organism>
<dbReference type="EMBL" id="AADV02000171">
    <property type="protein sequence ID" value="EAM48185.1"/>
    <property type="molecule type" value="Genomic_DNA"/>
</dbReference>
<proteinExistence type="predicted"/>
<reference evidence="2" key="3">
    <citation type="submission" date="2016-12" db="EMBL/GenBank/DDBJ databases">
        <title>Annotation of the draft genome assembly of Crocosphaera watsonii WH 8501.</title>
        <authorList>
            <consortium name="US DOE Joint Genome Institute (JGI-ORNL)"/>
            <person name="Larimer F."/>
            <person name="Land M."/>
        </authorList>
    </citation>
    <scope>NUCLEOTIDE SEQUENCE</scope>
    <source>
        <strain evidence="2">WH 8501</strain>
    </source>
</reference>
<protein>
    <recommendedName>
        <fullName evidence="4">Esterase</fullName>
    </recommendedName>
</protein>
<comment type="caution">
    <text evidence="2">The sequence shown here is derived from an EMBL/GenBank/DDBJ whole genome shotgun (WGS) entry which is preliminary data.</text>
</comment>
<evidence type="ECO:0000313" key="3">
    <source>
        <dbReference type="Proteomes" id="UP000003922"/>
    </source>
</evidence>
<evidence type="ECO:0000256" key="1">
    <source>
        <dbReference type="ARBA" id="ARBA00022801"/>
    </source>
</evidence>
<dbReference type="InterPro" id="IPR052382">
    <property type="entry name" value="ABHD10_acyl-thioesterase"/>
</dbReference>
<reference evidence="2" key="2">
    <citation type="submission" date="2005-06" db="EMBL/GenBank/DDBJ databases">
        <title>Sequencing of the draft genome and assembly of Crocosphaera watsonii WH 8501.</title>
        <authorList>
            <consortium name="US DOE Joint Genome Institute (JGI-PGF)"/>
            <person name="Copeland A."/>
            <person name="Lucas S."/>
            <person name="Lapidus A."/>
            <person name="Barry K."/>
            <person name="Detter C."/>
            <person name="Glavina T."/>
            <person name="Hammon N."/>
            <person name="Israni S."/>
            <person name="Pitluck S."/>
            <person name="Richardson P."/>
        </authorList>
    </citation>
    <scope>NUCLEOTIDE SEQUENCE [LARGE SCALE GENOMIC DNA]</scope>
    <source>
        <strain evidence="2">WH 8501</strain>
    </source>
</reference>
<keyword evidence="1" id="KW-0378">Hydrolase</keyword>
<keyword evidence="3" id="KW-1185">Reference proteome</keyword>